<keyword evidence="1" id="KW-0472">Membrane</keyword>
<comment type="caution">
    <text evidence="2">The sequence shown here is derived from an EMBL/GenBank/DDBJ whole genome shotgun (WGS) entry which is preliminary data.</text>
</comment>
<gene>
    <name evidence="2" type="ORF">F8E02_06530</name>
</gene>
<keyword evidence="1" id="KW-1133">Transmembrane helix</keyword>
<keyword evidence="3" id="KW-1185">Reference proteome</keyword>
<name>A0ABU3X0U1_9EURY</name>
<dbReference type="Gene3D" id="3.60.60.10">
    <property type="entry name" value="Penicillin V Acylase, Chain A"/>
    <property type="match status" value="1"/>
</dbReference>
<organism evidence="2 3">
    <name type="scientific">Methanoculleus caldifontis</name>
    <dbReference type="NCBI Taxonomy" id="2651577"/>
    <lineage>
        <taxon>Archaea</taxon>
        <taxon>Methanobacteriati</taxon>
        <taxon>Methanobacteriota</taxon>
        <taxon>Stenosarchaea group</taxon>
        <taxon>Methanomicrobia</taxon>
        <taxon>Methanomicrobiales</taxon>
        <taxon>Methanomicrobiaceae</taxon>
        <taxon>Methanoculleus</taxon>
    </lineage>
</organism>
<accession>A0ABU3X0U1</accession>
<evidence type="ECO:0000313" key="2">
    <source>
        <dbReference type="EMBL" id="MDV2481664.1"/>
    </source>
</evidence>
<proteinExistence type="predicted"/>
<sequence>MGQRNSILVAAIFAAIIILIALVAGIALYPGIWQLPAGDREVTISGNLTSRETGSGTTYVLALYPVVLQKIREMETEAAPYESEHVVAYTTLDAPGTYTITVPRPGEYLIYAWRDTNGDGGINHEDYQEPIGWYRTDDYLLPANVRATGDGVEGIDLELIAPTPYPEEERSVSRGGGGGTLKWMKGYPVLQLRGTVEERAYAQGYLAGPQIRDWVEYVVIEYYARSPTLYENNLLPFIRSNFSANDPYVPAVDEMIRGMQDSGTDMHIDALDRDVTRDDIVAINSLYALMLMRDFVLHEEDAREGGPMCSNAVVWGNLTENDELAGGVIHGKNMDGENDLRKVTVNTLLIVATEPPEGKRVVGVDWPGFYGTYNGMNEEGLILATHSSTGADPALSATDLLDYSTLYMETLLHCQNITEAETYWKSREITRTGGWNTAISEPRKIDPDGVPSVTFESDSYGMAVRMPGDIPPTGIPAILTTNNFYLYDPKTGAAAEGDPAPILPTHHRYIAMNDTLNGFIHEGRSIGTPEMIEVLQSASNSTSYSGVTEYSYIGYPDDMSFAVSQEDLERKILDATYANFTKFSFEEVFR</sequence>
<evidence type="ECO:0000313" key="3">
    <source>
        <dbReference type="Proteomes" id="UP001281203"/>
    </source>
</evidence>
<evidence type="ECO:0000256" key="1">
    <source>
        <dbReference type="SAM" id="Phobius"/>
    </source>
</evidence>
<feature type="transmembrane region" description="Helical" evidence="1">
    <location>
        <begin position="7"/>
        <end position="29"/>
    </location>
</feature>
<dbReference type="EMBL" id="WBKO01000001">
    <property type="protein sequence ID" value="MDV2481664.1"/>
    <property type="molecule type" value="Genomic_DNA"/>
</dbReference>
<dbReference type="Proteomes" id="UP001281203">
    <property type="component" value="Unassembled WGS sequence"/>
</dbReference>
<protein>
    <submittedName>
        <fullName evidence="2">Uncharacterized protein</fullName>
    </submittedName>
</protein>
<reference evidence="2 3" key="1">
    <citation type="submission" date="2019-10" db="EMBL/GenBank/DDBJ databases">
        <title>Isolation and characterization of Methanoculleus sp. Wushi-C6 from a hot spring well.</title>
        <authorList>
            <person name="Chen S.-C."/>
            <person name="Lan Z.-H."/>
            <person name="You Y.-T."/>
            <person name="Lai M.-C."/>
        </authorList>
    </citation>
    <scope>NUCLEOTIDE SEQUENCE [LARGE SCALE GENOMIC DNA]</scope>
    <source>
        <strain evidence="2 3">Wushi-C6</strain>
    </source>
</reference>
<keyword evidence="1" id="KW-0812">Transmembrane</keyword>
<dbReference type="RefSeq" id="WP_317064688.1">
    <property type="nucleotide sequence ID" value="NZ_WBKO01000001.1"/>
</dbReference>